<keyword evidence="2" id="KW-0561">Oxygen transport</keyword>
<comment type="caution">
    <text evidence="5">The sequence shown here is derived from an EMBL/GenBank/DDBJ whole genome shotgun (WGS) entry which is preliminary data.</text>
</comment>
<dbReference type="EMBL" id="PDKN01000002">
    <property type="protein sequence ID" value="RXJ60340.1"/>
    <property type="molecule type" value="Genomic_DNA"/>
</dbReference>
<keyword evidence="2" id="KW-0813">Transport</keyword>
<keyword evidence="4" id="KW-0408">Iron</keyword>
<dbReference type="RefSeq" id="WP_128995339.1">
    <property type="nucleotide sequence ID" value="NZ_PDKN01000002.1"/>
</dbReference>
<dbReference type="InterPro" id="IPR035938">
    <property type="entry name" value="Hemerythrin-like_sf"/>
</dbReference>
<dbReference type="PROSITE" id="PS00550">
    <property type="entry name" value="HEMERYTHRINS"/>
    <property type="match status" value="1"/>
</dbReference>
<dbReference type="InterPro" id="IPR050669">
    <property type="entry name" value="Hemerythrin"/>
</dbReference>
<organism evidence="5 6">
    <name type="scientific">Candidatus Marinarcus aquaticus</name>
    <dbReference type="NCBI Taxonomy" id="2044504"/>
    <lineage>
        <taxon>Bacteria</taxon>
        <taxon>Pseudomonadati</taxon>
        <taxon>Campylobacterota</taxon>
        <taxon>Epsilonproteobacteria</taxon>
        <taxon>Campylobacterales</taxon>
        <taxon>Arcobacteraceae</taxon>
        <taxon>Candidatus Marinarcus</taxon>
    </lineage>
</organism>
<keyword evidence="6" id="KW-1185">Reference proteome</keyword>
<accession>A0A4Q0XS61</accession>
<dbReference type="Proteomes" id="UP000290657">
    <property type="component" value="Unassembled WGS sequence"/>
</dbReference>
<dbReference type="NCBIfam" id="TIGR02481">
    <property type="entry name" value="hemeryth_dom"/>
    <property type="match status" value="1"/>
</dbReference>
<dbReference type="AlphaFoldDB" id="A0A4Q0XS61"/>
<dbReference type="OrthoDB" id="5296936at2"/>
<evidence type="ECO:0000313" key="6">
    <source>
        <dbReference type="Proteomes" id="UP000290657"/>
    </source>
</evidence>
<dbReference type="InterPro" id="IPR012827">
    <property type="entry name" value="Hemerythrin_metal-bd"/>
</dbReference>
<dbReference type="PANTHER" id="PTHR37164">
    <property type="entry name" value="BACTERIOHEMERYTHRIN"/>
    <property type="match status" value="1"/>
</dbReference>
<proteinExistence type="inferred from homology"/>
<evidence type="ECO:0000313" key="5">
    <source>
        <dbReference type="EMBL" id="RXJ60340.1"/>
    </source>
</evidence>
<dbReference type="Gene3D" id="1.20.120.50">
    <property type="entry name" value="Hemerythrin-like"/>
    <property type="match status" value="1"/>
</dbReference>
<dbReference type="PANTHER" id="PTHR37164:SF1">
    <property type="entry name" value="BACTERIOHEMERYTHRIN"/>
    <property type="match status" value="1"/>
</dbReference>
<keyword evidence="3" id="KW-0479">Metal-binding</keyword>
<evidence type="ECO:0000256" key="4">
    <source>
        <dbReference type="ARBA" id="ARBA00023004"/>
    </source>
</evidence>
<dbReference type="CDD" id="cd12107">
    <property type="entry name" value="Hemerythrin"/>
    <property type="match status" value="1"/>
</dbReference>
<dbReference type="GO" id="GO:0005344">
    <property type="term" value="F:oxygen carrier activity"/>
    <property type="evidence" value="ECO:0007669"/>
    <property type="project" value="UniProtKB-KW"/>
</dbReference>
<dbReference type="InterPro" id="IPR016131">
    <property type="entry name" value="Haemerythrin_Fe_BS"/>
</dbReference>
<protein>
    <submittedName>
        <fullName evidence="5">Hemerythrin</fullName>
    </submittedName>
</protein>
<dbReference type="GO" id="GO:0046872">
    <property type="term" value="F:metal ion binding"/>
    <property type="evidence" value="ECO:0007669"/>
    <property type="project" value="UniProtKB-KW"/>
</dbReference>
<gene>
    <name evidence="5" type="ORF">CRV04_03240</name>
</gene>
<dbReference type="SUPFAM" id="SSF47188">
    <property type="entry name" value="Hemerythrin-like"/>
    <property type="match status" value="1"/>
</dbReference>
<evidence type="ECO:0000256" key="2">
    <source>
        <dbReference type="ARBA" id="ARBA00022621"/>
    </source>
</evidence>
<evidence type="ECO:0000256" key="3">
    <source>
        <dbReference type="ARBA" id="ARBA00022723"/>
    </source>
</evidence>
<evidence type="ECO:0000256" key="1">
    <source>
        <dbReference type="ARBA" id="ARBA00010587"/>
    </source>
</evidence>
<name>A0A4Q0XS61_9BACT</name>
<sequence>MNTLRKTEEFYKPFETEKHQLNNDVMDELHHEFLDIYNSVDTTNIKSFQEKLTVLLAHSKKHFSQEEELMDAYGYPTSKEHKDEHNKVLAEMQYFLDLSRTLFGQKMLKAYYMEKIPSWFDLHLLSMDSDLAYFLKKVQ</sequence>
<reference evidence="5 6" key="1">
    <citation type="submission" date="2017-10" db="EMBL/GenBank/DDBJ databases">
        <title>Genomics of the genus Arcobacter.</title>
        <authorList>
            <person name="Perez-Cataluna A."/>
            <person name="Figueras M.J."/>
        </authorList>
    </citation>
    <scope>NUCLEOTIDE SEQUENCE [LARGE SCALE GENOMIC DNA]</scope>
    <source>
        <strain evidence="5 6">CECT 8987</strain>
    </source>
</reference>
<comment type="similarity">
    <text evidence="1">Belongs to the hemerythrin family.</text>
</comment>